<organism evidence="2 3">
    <name type="scientific">Microcoleus asticus IPMA8</name>
    <dbReference type="NCBI Taxonomy" id="2563858"/>
    <lineage>
        <taxon>Bacteria</taxon>
        <taxon>Bacillati</taxon>
        <taxon>Cyanobacteriota</taxon>
        <taxon>Cyanophyceae</taxon>
        <taxon>Oscillatoriophycideae</taxon>
        <taxon>Oscillatoriales</taxon>
        <taxon>Microcoleaceae</taxon>
        <taxon>Microcoleus</taxon>
        <taxon>Microcoleus asticus</taxon>
    </lineage>
</organism>
<protein>
    <submittedName>
        <fullName evidence="2">Uncharacterized protein</fullName>
    </submittedName>
</protein>
<evidence type="ECO:0000256" key="1">
    <source>
        <dbReference type="SAM" id="SignalP"/>
    </source>
</evidence>
<dbReference type="EMBL" id="SRRZ01000041">
    <property type="protein sequence ID" value="NQE34844.1"/>
    <property type="molecule type" value="Genomic_DNA"/>
</dbReference>
<feature type="signal peptide" evidence="1">
    <location>
        <begin position="1"/>
        <end position="25"/>
    </location>
</feature>
<reference evidence="2 3" key="1">
    <citation type="journal article" date="2020" name="Sci. Rep.">
        <title>A novel cyanobacterial geosmin producer, revising GeoA distribution and dispersion patterns in Bacteria.</title>
        <authorList>
            <person name="Churro C."/>
            <person name="Semedo-Aguiar A.P."/>
            <person name="Silva A.D."/>
            <person name="Pereira-Leal J.B."/>
            <person name="Leite R.B."/>
        </authorList>
    </citation>
    <scope>NUCLEOTIDE SEQUENCE [LARGE SCALE GENOMIC DNA]</scope>
    <source>
        <strain evidence="2 3">IPMA8</strain>
    </source>
</reference>
<name>A0ABX2CWQ0_9CYAN</name>
<comment type="caution">
    <text evidence="2">The sequence shown here is derived from an EMBL/GenBank/DDBJ whole genome shotgun (WGS) entry which is preliminary data.</text>
</comment>
<evidence type="ECO:0000313" key="2">
    <source>
        <dbReference type="EMBL" id="NQE34844.1"/>
    </source>
</evidence>
<keyword evidence="3" id="KW-1185">Reference proteome</keyword>
<sequence>MNIKHLVISGMALLLGTAIVGNAIAQELTDDQKTVVCRLKTEVDQRKSNGQKLVFVPLLGQVRKQVSSPFRATLHPNVEYVFVATCDGNCQDLNLSLKDASGQEIAASQKTGELASISFTPPSQGEYQISAKPGECTKAEGCSYGLGIFVPASANVPNASRIPADIAQFRLCQ</sequence>
<feature type="chain" id="PRO_5046050448" evidence="1">
    <location>
        <begin position="26"/>
        <end position="173"/>
    </location>
</feature>
<dbReference type="Gene3D" id="2.60.120.380">
    <property type="match status" value="1"/>
</dbReference>
<evidence type="ECO:0000313" key="3">
    <source>
        <dbReference type="Proteomes" id="UP000702425"/>
    </source>
</evidence>
<dbReference type="RefSeq" id="WP_172187752.1">
    <property type="nucleotide sequence ID" value="NZ_CAWPPK010000254.1"/>
</dbReference>
<dbReference type="Proteomes" id="UP000702425">
    <property type="component" value="Unassembled WGS sequence"/>
</dbReference>
<proteinExistence type="predicted"/>
<accession>A0ABX2CWQ0</accession>
<gene>
    <name evidence="2" type="ORF">E5S67_02573</name>
</gene>
<keyword evidence="1" id="KW-0732">Signal</keyword>